<dbReference type="RefSeq" id="XP_011496943.1">
    <property type="nucleotide sequence ID" value="XM_011498641.1"/>
</dbReference>
<comment type="cofactor">
    <cofactor evidence="1">
        <name>Zn(2+)</name>
        <dbReference type="ChEBI" id="CHEBI:29105"/>
    </cofactor>
</comment>
<dbReference type="PANTHER" id="PTHR22749:SF6">
    <property type="entry name" value="RIBOFLAVIN KINASE"/>
    <property type="match status" value="1"/>
</dbReference>
<evidence type="ECO:0000256" key="14">
    <source>
        <dbReference type="ARBA" id="ARBA00050912"/>
    </source>
</evidence>
<keyword evidence="6" id="KW-0288">FMN</keyword>
<keyword evidence="12" id="KW-0067">ATP-binding</keyword>
<evidence type="ECO:0000256" key="13">
    <source>
        <dbReference type="ARBA" id="ARBA00029789"/>
    </source>
</evidence>
<evidence type="ECO:0000256" key="16">
    <source>
        <dbReference type="ARBA" id="ARBA00077632"/>
    </source>
</evidence>
<keyword evidence="18" id="KW-1185">Reference proteome</keyword>
<evidence type="ECO:0000256" key="10">
    <source>
        <dbReference type="ARBA" id="ARBA00022777"/>
    </source>
</evidence>
<dbReference type="PANTHER" id="PTHR22749">
    <property type="entry name" value="RIBOFLAVIN KINASE/FMN ADENYLYLTRANSFERASE"/>
    <property type="match status" value="1"/>
</dbReference>
<evidence type="ECO:0000256" key="4">
    <source>
        <dbReference type="ARBA" id="ARBA00017394"/>
    </source>
</evidence>
<evidence type="ECO:0000259" key="17">
    <source>
        <dbReference type="SMART" id="SM00904"/>
    </source>
</evidence>
<reference evidence="19" key="1">
    <citation type="submission" date="2025-08" db="UniProtKB">
        <authorList>
            <consortium name="RefSeq"/>
        </authorList>
    </citation>
    <scope>IDENTIFICATION</scope>
</reference>
<dbReference type="CTD" id="55312"/>
<dbReference type="Pfam" id="PF01687">
    <property type="entry name" value="Flavokinase"/>
    <property type="match status" value="1"/>
</dbReference>
<evidence type="ECO:0000256" key="3">
    <source>
        <dbReference type="ARBA" id="ARBA00012105"/>
    </source>
</evidence>
<dbReference type="GO" id="GO:0009398">
    <property type="term" value="P:FMN biosynthetic process"/>
    <property type="evidence" value="ECO:0007669"/>
    <property type="project" value="TreeGrafter"/>
</dbReference>
<evidence type="ECO:0000256" key="5">
    <source>
        <dbReference type="ARBA" id="ARBA00022630"/>
    </source>
</evidence>
<comment type="catalytic activity">
    <reaction evidence="14">
        <text>riboflavin + ATP = FMN + ADP + H(+)</text>
        <dbReference type="Rhea" id="RHEA:14357"/>
        <dbReference type="ChEBI" id="CHEBI:15378"/>
        <dbReference type="ChEBI" id="CHEBI:30616"/>
        <dbReference type="ChEBI" id="CHEBI:57986"/>
        <dbReference type="ChEBI" id="CHEBI:58210"/>
        <dbReference type="ChEBI" id="CHEBI:456216"/>
        <dbReference type="EC" id="2.7.1.26"/>
    </reaction>
    <physiologicalReaction direction="left-to-right" evidence="14">
        <dbReference type="Rhea" id="RHEA:14358"/>
    </physiologicalReaction>
</comment>
<keyword evidence="10 19" id="KW-0418">Kinase</keyword>
<sequence>MNMTSKDYLPFYVSGKVVSGFCRGSKSLGCPTANLSEEIVETLPIEFETGIYFGWACLERKIYKMVMSIGWNPFYKNEKKSMEIHLLHKFEDDFYNKILKIIVLRYIRPELNFNSIDDLIKAIKNDIEIAKRCLDESNMIKYKEDPFLNS</sequence>
<evidence type="ECO:0000256" key="2">
    <source>
        <dbReference type="ARBA" id="ARBA00005201"/>
    </source>
</evidence>
<proteinExistence type="predicted"/>
<dbReference type="GeneID" id="105361462"/>
<dbReference type="InterPro" id="IPR015865">
    <property type="entry name" value="Riboflavin_kinase_bac/euk"/>
</dbReference>
<dbReference type="EC" id="2.7.1.26" evidence="3"/>
<evidence type="ECO:0000313" key="18">
    <source>
        <dbReference type="Proteomes" id="UP000695007"/>
    </source>
</evidence>
<evidence type="ECO:0000256" key="11">
    <source>
        <dbReference type="ARBA" id="ARBA00022833"/>
    </source>
</evidence>
<dbReference type="InterPro" id="IPR023468">
    <property type="entry name" value="Riboflavin_kinase"/>
</dbReference>
<evidence type="ECO:0000256" key="12">
    <source>
        <dbReference type="ARBA" id="ARBA00022840"/>
    </source>
</evidence>
<keyword evidence="8" id="KW-0479">Metal-binding</keyword>
<evidence type="ECO:0000256" key="8">
    <source>
        <dbReference type="ARBA" id="ARBA00022723"/>
    </source>
</evidence>
<dbReference type="SUPFAM" id="SSF82114">
    <property type="entry name" value="Riboflavin kinase-like"/>
    <property type="match status" value="1"/>
</dbReference>
<dbReference type="GO" id="GO:0046872">
    <property type="term" value="F:metal ion binding"/>
    <property type="evidence" value="ECO:0007669"/>
    <property type="project" value="UniProtKB-KW"/>
</dbReference>
<dbReference type="GO" id="GO:0009231">
    <property type="term" value="P:riboflavin biosynthetic process"/>
    <property type="evidence" value="ECO:0007669"/>
    <property type="project" value="InterPro"/>
</dbReference>
<dbReference type="GO" id="GO:0008531">
    <property type="term" value="F:riboflavin kinase activity"/>
    <property type="evidence" value="ECO:0007669"/>
    <property type="project" value="UniProtKB-EC"/>
</dbReference>
<evidence type="ECO:0000256" key="6">
    <source>
        <dbReference type="ARBA" id="ARBA00022643"/>
    </source>
</evidence>
<organism evidence="18 19">
    <name type="scientific">Ceratosolen solmsi marchali</name>
    <dbReference type="NCBI Taxonomy" id="326594"/>
    <lineage>
        <taxon>Eukaryota</taxon>
        <taxon>Metazoa</taxon>
        <taxon>Ecdysozoa</taxon>
        <taxon>Arthropoda</taxon>
        <taxon>Hexapoda</taxon>
        <taxon>Insecta</taxon>
        <taxon>Pterygota</taxon>
        <taxon>Neoptera</taxon>
        <taxon>Endopterygota</taxon>
        <taxon>Hymenoptera</taxon>
        <taxon>Apocrita</taxon>
        <taxon>Proctotrupomorpha</taxon>
        <taxon>Chalcidoidea</taxon>
        <taxon>Agaonidae</taxon>
        <taxon>Agaoninae</taxon>
        <taxon>Ceratosolen</taxon>
    </lineage>
</organism>
<keyword evidence="7" id="KW-0808">Transferase</keyword>
<keyword evidence="11" id="KW-0862">Zinc</keyword>
<evidence type="ECO:0000256" key="15">
    <source>
        <dbReference type="ARBA" id="ARBA00054097"/>
    </source>
</evidence>
<comment type="pathway">
    <text evidence="2">Cofactor biosynthesis; FMN biosynthesis; FMN from riboflavin (ATP route): step 1/1.</text>
</comment>
<dbReference type="GO" id="GO:0005739">
    <property type="term" value="C:mitochondrion"/>
    <property type="evidence" value="ECO:0007669"/>
    <property type="project" value="TreeGrafter"/>
</dbReference>
<evidence type="ECO:0000256" key="9">
    <source>
        <dbReference type="ARBA" id="ARBA00022741"/>
    </source>
</evidence>
<evidence type="ECO:0000256" key="7">
    <source>
        <dbReference type="ARBA" id="ARBA00022679"/>
    </source>
</evidence>
<feature type="domain" description="Riboflavin kinase" evidence="17">
    <location>
        <begin position="8"/>
        <end position="135"/>
    </location>
</feature>
<dbReference type="AlphaFoldDB" id="A0AAJ6YF62"/>
<dbReference type="FunFam" id="2.40.30.30:FF:000002">
    <property type="entry name" value="Riboflavin kinase, putative"/>
    <property type="match status" value="1"/>
</dbReference>
<keyword evidence="5" id="KW-0285">Flavoprotein</keyword>
<dbReference type="KEGG" id="csol:105361462"/>
<protein>
    <recommendedName>
        <fullName evidence="4">Riboflavin kinase</fullName>
        <ecNumber evidence="3">2.7.1.26</ecNumber>
    </recommendedName>
    <alternativeName>
        <fullName evidence="16">ATP:riboflavin 5'-phosphotransferase</fullName>
    </alternativeName>
    <alternativeName>
        <fullName evidence="13">Flavokinase</fullName>
    </alternativeName>
</protein>
<evidence type="ECO:0000313" key="19">
    <source>
        <dbReference type="RefSeq" id="XP_011496943.1"/>
    </source>
</evidence>
<accession>A0AAJ6YF62</accession>
<comment type="function">
    <text evidence="15">Catalyzes the phosphorylation of riboflavin (vitamin B2) to form flavin-mononucleotide (FMN), hence rate-limiting enzyme in the synthesis of FAD. Essential for TNF-induced reactive oxygen species (ROS) production. Through its interaction with both TNFRSF1A and CYBA, physically and functionally couples TNFRSF1A to NADPH oxidase. TNF-activation of RFK may enhance the incorporation of FAD in NADPH oxidase, a critical step for the assembly and activation of NADPH oxidase.</text>
</comment>
<dbReference type="SMART" id="SM00904">
    <property type="entry name" value="Flavokinase"/>
    <property type="match status" value="1"/>
</dbReference>
<keyword evidence="9" id="KW-0547">Nucleotide-binding</keyword>
<evidence type="ECO:0000256" key="1">
    <source>
        <dbReference type="ARBA" id="ARBA00001947"/>
    </source>
</evidence>
<dbReference type="InterPro" id="IPR023465">
    <property type="entry name" value="Riboflavin_kinase_dom_sf"/>
</dbReference>
<gene>
    <name evidence="19" type="primary">LOC105361462</name>
</gene>
<dbReference type="Proteomes" id="UP000695007">
    <property type="component" value="Unplaced"/>
</dbReference>
<dbReference type="GO" id="GO:0005524">
    <property type="term" value="F:ATP binding"/>
    <property type="evidence" value="ECO:0007669"/>
    <property type="project" value="UniProtKB-KW"/>
</dbReference>
<dbReference type="Gene3D" id="2.40.30.30">
    <property type="entry name" value="Riboflavin kinase-like"/>
    <property type="match status" value="1"/>
</dbReference>
<name>A0AAJ6YF62_9HYME</name>